<evidence type="ECO:0000256" key="2">
    <source>
        <dbReference type="ARBA" id="ARBA00023015"/>
    </source>
</evidence>
<dbReference type="InterPro" id="IPR007324">
    <property type="entry name" value="Sugar-bd_dom_put"/>
</dbReference>
<dbReference type="Gene3D" id="3.40.50.1360">
    <property type="match status" value="1"/>
</dbReference>
<dbReference type="AlphaFoldDB" id="A0AAW8YLD7"/>
<dbReference type="Pfam" id="PF04198">
    <property type="entry name" value="Sugar-bind"/>
    <property type="match status" value="1"/>
</dbReference>
<evidence type="ECO:0000256" key="3">
    <source>
        <dbReference type="ARBA" id="ARBA00023125"/>
    </source>
</evidence>
<evidence type="ECO:0000313" key="6">
    <source>
        <dbReference type="EMBL" id="MDV2910646.1"/>
    </source>
</evidence>
<dbReference type="PANTHER" id="PTHR34294:SF1">
    <property type="entry name" value="TRANSCRIPTIONAL REGULATOR LSRR"/>
    <property type="match status" value="1"/>
</dbReference>
<dbReference type="EMBL" id="JAWJAX010000002">
    <property type="protein sequence ID" value="MDV2910646.1"/>
    <property type="molecule type" value="Genomic_DNA"/>
</dbReference>
<evidence type="ECO:0000256" key="4">
    <source>
        <dbReference type="ARBA" id="ARBA00023163"/>
    </source>
</evidence>
<dbReference type="GO" id="GO:0003677">
    <property type="term" value="F:DNA binding"/>
    <property type="evidence" value="ECO:0007669"/>
    <property type="project" value="UniProtKB-KW"/>
</dbReference>
<dbReference type="Proteomes" id="UP001280415">
    <property type="component" value="Unassembled WGS sequence"/>
</dbReference>
<dbReference type="InterPro" id="IPR051054">
    <property type="entry name" value="SorC_transcr_regulators"/>
</dbReference>
<keyword evidence="3" id="KW-0238">DNA-binding</keyword>
<dbReference type="Gene3D" id="1.10.10.10">
    <property type="entry name" value="Winged helix-like DNA-binding domain superfamily/Winged helix DNA-binding domain"/>
    <property type="match status" value="1"/>
</dbReference>
<evidence type="ECO:0000259" key="5">
    <source>
        <dbReference type="Pfam" id="PF04198"/>
    </source>
</evidence>
<sequence>MPKSYSNRKRLTQIAHDYYLSNLSITELSKKYDESRYLITKALDEARTSGIVSIKINAPIERNYQLEEELKKRFNIPFVAVVKESDNGDEDYNNVLECAAERIQILIEKSHIVGMTWGSTVYSVIEHFKNTLRDDLTFTQFIGENMKYNSEAGSRRMVERAASHYEAKYLTLPLPLYIVDDTIREHLPEEPAIRTTLAAARRMDFLFCGLGTISSFNSIRTWKLAKNKILPYVNAEDIAGMLYARPYDINGNFLTQTNDKTTGITIDEILTTPRRLGIVHSKFKTSAALGALRGNMLTDMVMSEGIAQRILITDDETSKY</sequence>
<keyword evidence="4" id="KW-0804">Transcription</keyword>
<dbReference type="InterPro" id="IPR037171">
    <property type="entry name" value="NagB/RpiA_transferase-like"/>
</dbReference>
<proteinExistence type="inferred from homology"/>
<reference evidence="6" key="2">
    <citation type="submission" date="2023-10" db="EMBL/GenBank/DDBJ databases">
        <authorList>
            <person name="Khurajog B."/>
        </authorList>
    </citation>
    <scope>NUCLEOTIDE SEQUENCE</scope>
    <source>
        <strain evidence="6">BF14</strain>
    </source>
</reference>
<keyword evidence="2" id="KW-0805">Transcription regulation</keyword>
<name>A0AAW8YLD7_PEDAC</name>
<dbReference type="SUPFAM" id="SSF100950">
    <property type="entry name" value="NagB/RpiA/CoA transferase-like"/>
    <property type="match status" value="1"/>
</dbReference>
<evidence type="ECO:0000256" key="1">
    <source>
        <dbReference type="ARBA" id="ARBA00010466"/>
    </source>
</evidence>
<reference evidence="6" key="1">
    <citation type="journal article" date="2023" name="PeerJ">
        <title>Selection and evaluation of lactic acid bacteria from chicken feces in Thailand as potential probiotics.</title>
        <authorList>
            <person name="Khurajog B."/>
            <person name="Disastra Y."/>
            <person name="Lawwyne L.D."/>
            <person name="Sirichokchatchawan W."/>
            <person name="Niyomtham W."/>
            <person name="Yindee J."/>
            <person name="Hampson D.J."/>
            <person name="Prapasarakul N."/>
        </authorList>
    </citation>
    <scope>NUCLEOTIDE SEQUENCE</scope>
    <source>
        <strain evidence="6">BF14</strain>
    </source>
</reference>
<feature type="domain" description="Sugar-binding" evidence="5">
    <location>
        <begin position="59"/>
        <end position="311"/>
    </location>
</feature>
<gene>
    <name evidence="6" type="ORF">R0H03_02020</name>
</gene>
<dbReference type="InterPro" id="IPR036388">
    <property type="entry name" value="WH-like_DNA-bd_sf"/>
</dbReference>
<accession>A0AAW8YLD7</accession>
<dbReference type="RefSeq" id="WP_128737081.1">
    <property type="nucleotide sequence ID" value="NZ_CP035266.1"/>
</dbReference>
<organism evidence="6 7">
    <name type="scientific">Pediococcus acidilactici</name>
    <dbReference type="NCBI Taxonomy" id="1254"/>
    <lineage>
        <taxon>Bacteria</taxon>
        <taxon>Bacillati</taxon>
        <taxon>Bacillota</taxon>
        <taxon>Bacilli</taxon>
        <taxon>Lactobacillales</taxon>
        <taxon>Lactobacillaceae</taxon>
        <taxon>Pediococcus</taxon>
        <taxon>Pediococcus acidilactici group</taxon>
    </lineage>
</organism>
<comment type="caution">
    <text evidence="6">The sequence shown here is derived from an EMBL/GenBank/DDBJ whole genome shotgun (WGS) entry which is preliminary data.</text>
</comment>
<dbReference type="PANTHER" id="PTHR34294">
    <property type="entry name" value="TRANSCRIPTIONAL REGULATOR-RELATED"/>
    <property type="match status" value="1"/>
</dbReference>
<protein>
    <submittedName>
        <fullName evidence="6">Sugar-binding domain-containing protein</fullName>
    </submittedName>
</protein>
<dbReference type="GO" id="GO:0030246">
    <property type="term" value="F:carbohydrate binding"/>
    <property type="evidence" value="ECO:0007669"/>
    <property type="project" value="InterPro"/>
</dbReference>
<comment type="similarity">
    <text evidence="1">Belongs to the SorC transcriptional regulatory family.</text>
</comment>
<evidence type="ECO:0000313" key="7">
    <source>
        <dbReference type="Proteomes" id="UP001280415"/>
    </source>
</evidence>